<dbReference type="PROSITE" id="PS50206">
    <property type="entry name" value="RHODANESE_3"/>
    <property type="match status" value="1"/>
</dbReference>
<dbReference type="Pfam" id="PF00581">
    <property type="entry name" value="Rhodanese"/>
    <property type="match status" value="1"/>
</dbReference>
<accession>A0A9X1NCJ6</accession>
<dbReference type="InterPro" id="IPR001763">
    <property type="entry name" value="Rhodanese-like_dom"/>
</dbReference>
<dbReference type="RefSeq" id="WP_231440993.1">
    <property type="nucleotide sequence ID" value="NZ_JAJOMB010000005.1"/>
</dbReference>
<feature type="domain" description="Rhodanese" evidence="2">
    <location>
        <begin position="18"/>
        <end position="119"/>
    </location>
</feature>
<sequence>MPYAGDLSPEQAWELVQSNPGAVLVDVRTRAEWSYVGVPDLTALAKDVALIEWTSFPDGARNPAFLDEVGAVSADKSAPVVFLCRSGVRSVAAAEAATAAGYTAAFNILEGFEGPPDEQSHRGRKAGWKVRGLPWKQG</sequence>
<evidence type="ECO:0000259" key="2">
    <source>
        <dbReference type="PROSITE" id="PS50206"/>
    </source>
</evidence>
<evidence type="ECO:0000313" key="3">
    <source>
        <dbReference type="EMBL" id="MCD5311618.1"/>
    </source>
</evidence>
<keyword evidence="4" id="KW-1185">Reference proteome</keyword>
<dbReference type="AlphaFoldDB" id="A0A9X1NCJ6"/>
<name>A0A9X1NCJ6_9ACTN</name>
<dbReference type="Proteomes" id="UP001138997">
    <property type="component" value="Unassembled WGS sequence"/>
</dbReference>
<protein>
    <submittedName>
        <fullName evidence="3">Rhodanese-like domain-containing protein</fullName>
    </submittedName>
</protein>
<dbReference type="InterPro" id="IPR044240">
    <property type="entry name" value="STR4-like"/>
</dbReference>
<dbReference type="EMBL" id="JAJOMB010000005">
    <property type="protein sequence ID" value="MCD5311618.1"/>
    <property type="molecule type" value="Genomic_DNA"/>
</dbReference>
<gene>
    <name evidence="3" type="ORF">LR394_11955</name>
</gene>
<feature type="region of interest" description="Disordered" evidence="1">
    <location>
        <begin position="115"/>
        <end position="138"/>
    </location>
</feature>
<proteinExistence type="predicted"/>
<dbReference type="PANTHER" id="PTHR47377">
    <property type="entry name" value="RHODANESE-LIKE DOMAIN-CONTAINING PROTEIN 4, CHLOROPLASTIC"/>
    <property type="match status" value="1"/>
</dbReference>
<evidence type="ECO:0000256" key="1">
    <source>
        <dbReference type="SAM" id="MobiDB-lite"/>
    </source>
</evidence>
<dbReference type="PANTHER" id="PTHR47377:SF1">
    <property type="entry name" value="RHODANESE-LIKE DOMAIN-CONTAINING PROTEIN 4, CHLOROPLASTIC"/>
    <property type="match status" value="1"/>
</dbReference>
<dbReference type="Gene3D" id="3.40.250.10">
    <property type="entry name" value="Rhodanese-like domain"/>
    <property type="match status" value="1"/>
</dbReference>
<evidence type="ECO:0000313" key="4">
    <source>
        <dbReference type="Proteomes" id="UP001138997"/>
    </source>
</evidence>
<dbReference type="SMART" id="SM00450">
    <property type="entry name" value="RHOD"/>
    <property type="match status" value="1"/>
</dbReference>
<organism evidence="3 4">
    <name type="scientific">Kineosporia babensis</name>
    <dbReference type="NCBI Taxonomy" id="499548"/>
    <lineage>
        <taxon>Bacteria</taxon>
        <taxon>Bacillati</taxon>
        <taxon>Actinomycetota</taxon>
        <taxon>Actinomycetes</taxon>
        <taxon>Kineosporiales</taxon>
        <taxon>Kineosporiaceae</taxon>
        <taxon>Kineosporia</taxon>
    </lineage>
</organism>
<dbReference type="InterPro" id="IPR036873">
    <property type="entry name" value="Rhodanese-like_dom_sf"/>
</dbReference>
<dbReference type="SUPFAM" id="SSF52821">
    <property type="entry name" value="Rhodanese/Cell cycle control phosphatase"/>
    <property type="match status" value="1"/>
</dbReference>
<comment type="caution">
    <text evidence="3">The sequence shown here is derived from an EMBL/GenBank/DDBJ whole genome shotgun (WGS) entry which is preliminary data.</text>
</comment>
<reference evidence="3" key="1">
    <citation type="submission" date="2021-11" db="EMBL/GenBank/DDBJ databases">
        <title>Streptomyces corallinus and Kineosporia corallina sp. nov., two new coral-derived marine actinobacteria.</title>
        <authorList>
            <person name="Buangrab K."/>
            <person name="Sutthacheep M."/>
            <person name="Yeemin T."/>
            <person name="Harunari E."/>
            <person name="Igarashi Y."/>
            <person name="Sripreechasak P."/>
            <person name="Kanchanasin P."/>
            <person name="Tanasupawat S."/>
            <person name="Phongsopitanun W."/>
        </authorList>
    </citation>
    <scope>NUCLEOTIDE SEQUENCE</scope>
    <source>
        <strain evidence="3">JCM 31032</strain>
    </source>
</reference>